<dbReference type="InterPro" id="IPR019999">
    <property type="entry name" value="Anth_synth_I-like"/>
</dbReference>
<sequence length="254" mass="28885">MALYDELSRPGSLWFESTSPEARYGDSLLFTDPVDILTLYSGEDIRAWFERLESWLDRGYALAGWLGYEAGYLLDAALAGCAWPDDGRTLLGWFGAYRLPERVDREQIDVADELVSAREYAVSGFNFEFGEAEYCRCIERLREEIAAGNIYQANFTGQCRFTFDGSPEALYVAMKRRQPSPWSAMLNTGDRLVLSFSPELFFVREGNRIETMPMKGTAPRAASAEEDRAVREGLDRCEKNRAENLMIVDLLRND</sequence>
<dbReference type="EMBL" id="DRSK01000235">
    <property type="protein sequence ID" value="HHE08063.1"/>
    <property type="molecule type" value="Genomic_DNA"/>
</dbReference>
<evidence type="ECO:0000259" key="1">
    <source>
        <dbReference type="Pfam" id="PF00425"/>
    </source>
</evidence>
<dbReference type="GO" id="GO:0000162">
    <property type="term" value="P:L-tryptophan biosynthetic process"/>
    <property type="evidence" value="ECO:0007669"/>
    <property type="project" value="TreeGrafter"/>
</dbReference>
<feature type="domain" description="Chorismate-utilising enzyme C-terminal" evidence="1">
    <location>
        <begin position="132"/>
        <end position="254"/>
    </location>
</feature>
<feature type="non-terminal residue" evidence="2">
    <location>
        <position position="254"/>
    </location>
</feature>
<dbReference type="InterPro" id="IPR005801">
    <property type="entry name" value="ADC_synthase"/>
</dbReference>
<dbReference type="AlphaFoldDB" id="A0A7C5DET3"/>
<comment type="caution">
    <text evidence="2">The sequence shown here is derived from an EMBL/GenBank/DDBJ whole genome shotgun (WGS) entry which is preliminary data.</text>
</comment>
<dbReference type="SUPFAM" id="SSF56322">
    <property type="entry name" value="ADC synthase"/>
    <property type="match status" value="1"/>
</dbReference>
<proteinExistence type="predicted"/>
<dbReference type="Gene3D" id="3.60.120.10">
    <property type="entry name" value="Anthranilate synthase"/>
    <property type="match status" value="1"/>
</dbReference>
<protein>
    <submittedName>
        <fullName evidence="2">Aminodeoxychorismate synthase, component I</fullName>
    </submittedName>
</protein>
<dbReference type="PANTHER" id="PTHR11236:SF50">
    <property type="entry name" value="AMINODEOXYCHORISMATE SYNTHASE COMPONENT 1"/>
    <property type="match status" value="1"/>
</dbReference>
<accession>A0A7C5DET3</accession>
<dbReference type="GO" id="GO:0046820">
    <property type="term" value="F:4-amino-4-deoxychorismate synthase activity"/>
    <property type="evidence" value="ECO:0007669"/>
    <property type="project" value="TreeGrafter"/>
</dbReference>
<dbReference type="Pfam" id="PF00425">
    <property type="entry name" value="Chorismate_bind"/>
    <property type="match status" value="1"/>
</dbReference>
<name>A0A7C5DET3_9CHLB</name>
<dbReference type="Proteomes" id="UP000886059">
    <property type="component" value="Unassembled WGS sequence"/>
</dbReference>
<dbReference type="InterPro" id="IPR015890">
    <property type="entry name" value="Chorismate_C"/>
</dbReference>
<organism evidence="2">
    <name type="scientific">Chlorobaculum parvum</name>
    <dbReference type="NCBI Taxonomy" id="274539"/>
    <lineage>
        <taxon>Bacteria</taxon>
        <taxon>Pseudomonadati</taxon>
        <taxon>Chlorobiota</taxon>
        <taxon>Chlorobiia</taxon>
        <taxon>Chlorobiales</taxon>
        <taxon>Chlorobiaceae</taxon>
        <taxon>Chlorobaculum</taxon>
    </lineage>
</organism>
<gene>
    <name evidence="2" type="ORF">ENL01_04180</name>
</gene>
<evidence type="ECO:0000313" key="2">
    <source>
        <dbReference type="EMBL" id="HHE08063.1"/>
    </source>
</evidence>
<dbReference type="PANTHER" id="PTHR11236">
    <property type="entry name" value="AMINOBENZOATE/ANTHRANILATE SYNTHASE"/>
    <property type="match status" value="1"/>
</dbReference>
<reference evidence="2" key="1">
    <citation type="journal article" date="2020" name="mSystems">
        <title>Genome- and Community-Level Interaction Insights into Carbon Utilization and Element Cycling Functions of Hydrothermarchaeota in Hydrothermal Sediment.</title>
        <authorList>
            <person name="Zhou Z."/>
            <person name="Liu Y."/>
            <person name="Xu W."/>
            <person name="Pan J."/>
            <person name="Luo Z.H."/>
            <person name="Li M."/>
        </authorList>
    </citation>
    <scope>NUCLEOTIDE SEQUENCE [LARGE SCALE GENOMIC DNA]</scope>
    <source>
        <strain evidence="2">HyVt-628</strain>
    </source>
</reference>